<dbReference type="PANTHER" id="PTHR33121">
    <property type="entry name" value="CYCLIC DI-GMP PHOSPHODIESTERASE PDEF"/>
    <property type="match status" value="1"/>
</dbReference>
<feature type="transmembrane region" description="Helical" evidence="1">
    <location>
        <begin position="6"/>
        <end position="35"/>
    </location>
</feature>
<keyword evidence="1" id="KW-0812">Transmembrane</keyword>
<keyword evidence="6" id="KW-1185">Reference proteome</keyword>
<proteinExistence type="predicted"/>
<dbReference type="InterPro" id="IPR001633">
    <property type="entry name" value="EAL_dom"/>
</dbReference>
<dbReference type="GO" id="GO:0071111">
    <property type="term" value="F:cyclic-guanylate-specific phosphodiesterase activity"/>
    <property type="evidence" value="ECO:0007669"/>
    <property type="project" value="InterPro"/>
</dbReference>
<gene>
    <name evidence="4" type="ORF">DET51_103170</name>
    <name evidence="3" type="ORF">DET64_103170</name>
</gene>
<dbReference type="Proteomes" id="UP000252795">
    <property type="component" value="Unassembled WGS sequence"/>
</dbReference>
<dbReference type="InterPro" id="IPR029787">
    <property type="entry name" value="Nucleotide_cyclase"/>
</dbReference>
<dbReference type="PROSITE" id="PS50883">
    <property type="entry name" value="EAL"/>
    <property type="match status" value="1"/>
</dbReference>
<evidence type="ECO:0000313" key="5">
    <source>
        <dbReference type="Proteomes" id="UP000252795"/>
    </source>
</evidence>
<dbReference type="EMBL" id="QNSA01000003">
    <property type="protein sequence ID" value="RBP75569.1"/>
    <property type="molecule type" value="Genomic_DNA"/>
</dbReference>
<name>A0A368V5J9_MARNT</name>
<evidence type="ECO:0000256" key="1">
    <source>
        <dbReference type="SAM" id="Phobius"/>
    </source>
</evidence>
<dbReference type="SUPFAM" id="SSF141868">
    <property type="entry name" value="EAL domain-like"/>
    <property type="match status" value="1"/>
</dbReference>
<keyword evidence="1" id="KW-0472">Membrane</keyword>
<dbReference type="Pfam" id="PF00563">
    <property type="entry name" value="EAL"/>
    <property type="match status" value="1"/>
</dbReference>
<dbReference type="PANTHER" id="PTHR33121:SF70">
    <property type="entry name" value="SIGNALING PROTEIN YKOW"/>
    <property type="match status" value="1"/>
</dbReference>
<dbReference type="SMART" id="SM00052">
    <property type="entry name" value="EAL"/>
    <property type="match status" value="1"/>
</dbReference>
<dbReference type="RefSeq" id="WP_113879376.1">
    <property type="nucleotide sequence ID" value="NZ_QNSA01000003.1"/>
</dbReference>
<reference evidence="4 5" key="1">
    <citation type="submission" date="2018-07" db="EMBL/GenBank/DDBJ databases">
        <title>Freshwater and sediment microbial communities from various areas in North America, analyzing microbe dynamics in response to fracking.</title>
        <authorList>
            <person name="Lamendella R."/>
        </authorList>
    </citation>
    <scope>NUCLEOTIDE SEQUENCE [LARGE SCALE GENOMIC DNA]</scope>
    <source>
        <strain evidence="4 5">114E</strain>
        <strain evidence="3 6">114E_o</strain>
    </source>
</reference>
<feature type="transmembrane region" description="Helical" evidence="1">
    <location>
        <begin position="186"/>
        <end position="206"/>
    </location>
</feature>
<dbReference type="CDD" id="cd01948">
    <property type="entry name" value="EAL"/>
    <property type="match status" value="1"/>
</dbReference>
<protein>
    <submittedName>
        <fullName evidence="4">EAL domain-containing protein (Putative c-di-GMP-specific phosphodiesterase class I)</fullName>
    </submittedName>
</protein>
<dbReference type="InterPro" id="IPR043128">
    <property type="entry name" value="Rev_trsase/Diguanyl_cyclase"/>
</dbReference>
<dbReference type="InterPro" id="IPR035919">
    <property type="entry name" value="EAL_sf"/>
</dbReference>
<evidence type="ECO:0000259" key="2">
    <source>
        <dbReference type="PROSITE" id="PS50883"/>
    </source>
</evidence>
<dbReference type="EMBL" id="QPJB01000003">
    <property type="protein sequence ID" value="RCW36378.1"/>
    <property type="molecule type" value="Genomic_DNA"/>
</dbReference>
<evidence type="ECO:0000313" key="4">
    <source>
        <dbReference type="EMBL" id="RCW36378.1"/>
    </source>
</evidence>
<accession>A0A368V5J9</accession>
<evidence type="ECO:0000313" key="3">
    <source>
        <dbReference type="EMBL" id="RBP75569.1"/>
    </source>
</evidence>
<dbReference type="Gene3D" id="3.30.70.270">
    <property type="match status" value="1"/>
</dbReference>
<comment type="caution">
    <text evidence="4">The sequence shown here is derived from an EMBL/GenBank/DDBJ whole genome shotgun (WGS) entry which is preliminary data.</text>
</comment>
<dbReference type="Pfam" id="PF00990">
    <property type="entry name" value="GGDEF"/>
    <property type="match status" value="1"/>
</dbReference>
<evidence type="ECO:0000313" key="6">
    <source>
        <dbReference type="Proteomes" id="UP000253065"/>
    </source>
</evidence>
<dbReference type="SUPFAM" id="SSF55073">
    <property type="entry name" value="Nucleotide cyclase"/>
    <property type="match status" value="1"/>
</dbReference>
<sequence length="648" mass="72211">MNSQSVLAGLFSRITVVLLFSVVGVLLSASFYTYLQDRNLQSVSLSALRMASWNLVRLGSEASALDRELSLLDRGVGEPAQVTLRYDVLWSRYDYLLTSKESAPTREHDNNAARLQDLFTRLQALEDPLTRRLAGDPTGWSDAMAAWHRQWQDAMQLVTDNFVGDETSRLMSSVEASRDRLAMLRILTLVALAVVFCYLALGMAFLRKQSKTDPVTGLPNSHYLHSLGGVDPRVSIITCAIQKYTLVLSEYGQEGATSLTQAFARKLQRELSSDDQLIQVSASEFVILLAPLEPEFVESSVYQLVSATRFDWRIGDSVWHASAVFGVAPPCAGKAGDWQIRYQQAHRALVQASEENQDYFIDGEALRRRILEERQIHAGLLSLFNEEPGALILRLVYQPIVSASDVNLVTGAEVLLRCEHESLGFIPPNRVVELCERYGLGEQLGCWLFRRVAAETRQLYSGLRYTGNLSINLNPAMLSMKLIGNVERLLLEPGIPAAALCMEITEDNAALEFGNINDVIEALHGLGITFALDDFGTGHSSLEYVRELKVDRLKIDRCFVEGIELDANKARFLASIVSMANQAFMKSVIEGVENESQWQQVESFGDVLVQGYYAHKPMSFNDYLGLLLDAKTRWPTPDSARAIAEVRV</sequence>
<dbReference type="AlphaFoldDB" id="A0A368V5J9"/>
<organism evidence="4 5">
    <name type="scientific">Marinobacter nauticus</name>
    <name type="common">Marinobacter hydrocarbonoclasticus</name>
    <name type="synonym">Marinobacter aquaeolei</name>
    <dbReference type="NCBI Taxonomy" id="2743"/>
    <lineage>
        <taxon>Bacteria</taxon>
        <taxon>Pseudomonadati</taxon>
        <taxon>Pseudomonadota</taxon>
        <taxon>Gammaproteobacteria</taxon>
        <taxon>Pseudomonadales</taxon>
        <taxon>Marinobacteraceae</taxon>
        <taxon>Marinobacter</taxon>
    </lineage>
</organism>
<dbReference type="Gene3D" id="3.20.20.450">
    <property type="entry name" value="EAL domain"/>
    <property type="match status" value="1"/>
</dbReference>
<dbReference type="InterPro" id="IPR050706">
    <property type="entry name" value="Cyclic-di-GMP_PDE-like"/>
</dbReference>
<dbReference type="Proteomes" id="UP000253065">
    <property type="component" value="Unassembled WGS sequence"/>
</dbReference>
<dbReference type="InterPro" id="IPR000160">
    <property type="entry name" value="GGDEF_dom"/>
</dbReference>
<keyword evidence="1" id="KW-1133">Transmembrane helix</keyword>
<feature type="domain" description="EAL" evidence="2">
    <location>
        <begin position="369"/>
        <end position="631"/>
    </location>
</feature>